<evidence type="ECO:0000256" key="3">
    <source>
        <dbReference type="ARBA" id="ARBA00023002"/>
    </source>
</evidence>
<dbReference type="InterPro" id="IPR000304">
    <property type="entry name" value="Pyrroline-COOH_reductase"/>
</dbReference>
<dbReference type="Gene3D" id="1.10.3730.10">
    <property type="entry name" value="ProC C-terminal domain-like"/>
    <property type="match status" value="1"/>
</dbReference>
<feature type="domain" description="Pyrroline-5-carboxylate reductase catalytic N-terminal" evidence="7">
    <location>
        <begin position="6"/>
        <end position="99"/>
    </location>
</feature>
<feature type="binding site" evidence="6">
    <location>
        <begin position="70"/>
        <end position="73"/>
    </location>
    <ligand>
        <name>NADP(+)</name>
        <dbReference type="ChEBI" id="CHEBI:58349"/>
    </ligand>
</feature>
<keyword evidence="4" id="KW-0028">Amino-acid biosynthesis</keyword>
<gene>
    <name evidence="4" type="primary">proC</name>
    <name evidence="9" type="ORF">G3I67_01785</name>
</gene>
<organism evidence="9">
    <name type="scientific">Sheuella amnicola</name>
    <dbReference type="NCBI Taxonomy" id="2707330"/>
    <lineage>
        <taxon>Bacteria</taxon>
        <taxon>Pseudomonadati</taxon>
        <taxon>Pseudomonadota</taxon>
        <taxon>Betaproteobacteria</taxon>
        <taxon>Burkholderiales</taxon>
        <taxon>Alcaligenaceae</taxon>
        <taxon>Sheuella</taxon>
    </lineage>
</organism>
<evidence type="ECO:0000256" key="1">
    <source>
        <dbReference type="ARBA" id="ARBA00005525"/>
    </source>
</evidence>
<dbReference type="HAMAP" id="MF_01925">
    <property type="entry name" value="P5C_reductase"/>
    <property type="match status" value="1"/>
</dbReference>
<dbReference type="UniPathway" id="UPA00098">
    <property type="reaction ID" value="UER00361"/>
</dbReference>
<dbReference type="FunFam" id="1.10.3730.10:FF:000001">
    <property type="entry name" value="Pyrroline-5-carboxylate reductase"/>
    <property type="match status" value="1"/>
</dbReference>
<dbReference type="InterPro" id="IPR008927">
    <property type="entry name" value="6-PGluconate_DH-like_C_sf"/>
</dbReference>
<dbReference type="EMBL" id="JAAGRN010000001">
    <property type="protein sequence ID" value="NDY81951.1"/>
    <property type="molecule type" value="Genomic_DNA"/>
</dbReference>
<feature type="binding site" evidence="6">
    <location>
        <begin position="10"/>
        <end position="15"/>
    </location>
    <ligand>
        <name>NADP(+)</name>
        <dbReference type="ChEBI" id="CHEBI:58349"/>
    </ligand>
</feature>
<dbReference type="PANTHER" id="PTHR11645:SF0">
    <property type="entry name" value="PYRROLINE-5-CARBOXYLATE REDUCTASE 3"/>
    <property type="match status" value="1"/>
</dbReference>
<dbReference type="SUPFAM" id="SSF48179">
    <property type="entry name" value="6-phosphogluconate dehydrogenase C-terminal domain-like"/>
    <property type="match status" value="1"/>
</dbReference>
<evidence type="ECO:0000259" key="7">
    <source>
        <dbReference type="Pfam" id="PF03807"/>
    </source>
</evidence>
<dbReference type="RefSeq" id="WP_163651239.1">
    <property type="nucleotide sequence ID" value="NZ_JAAGRN010000001.1"/>
</dbReference>
<comment type="catalytic activity">
    <reaction evidence="4">
        <text>L-proline + NADP(+) = (S)-1-pyrroline-5-carboxylate + NADPH + 2 H(+)</text>
        <dbReference type="Rhea" id="RHEA:14109"/>
        <dbReference type="ChEBI" id="CHEBI:15378"/>
        <dbReference type="ChEBI" id="CHEBI:17388"/>
        <dbReference type="ChEBI" id="CHEBI:57783"/>
        <dbReference type="ChEBI" id="CHEBI:58349"/>
        <dbReference type="ChEBI" id="CHEBI:60039"/>
        <dbReference type="EC" id="1.5.1.2"/>
    </reaction>
</comment>
<protein>
    <recommendedName>
        <fullName evidence="4 5">Pyrroline-5-carboxylate reductase</fullName>
        <shortName evidence="4">P5C reductase</shortName>
        <shortName evidence="4">P5CR</shortName>
        <ecNumber evidence="4 5">1.5.1.2</ecNumber>
    </recommendedName>
    <alternativeName>
        <fullName evidence="4">PCA reductase</fullName>
    </alternativeName>
</protein>
<dbReference type="PANTHER" id="PTHR11645">
    <property type="entry name" value="PYRROLINE-5-CARBOXYLATE REDUCTASE"/>
    <property type="match status" value="1"/>
</dbReference>
<feature type="domain" description="Pyrroline-5-carboxylate reductase dimerisation" evidence="8">
    <location>
        <begin position="169"/>
        <end position="271"/>
    </location>
</feature>
<evidence type="ECO:0000256" key="2">
    <source>
        <dbReference type="ARBA" id="ARBA00022857"/>
    </source>
</evidence>
<reference evidence="9" key="1">
    <citation type="submission" date="2020-02" db="EMBL/GenBank/DDBJ databases">
        <authorList>
            <person name="Chen W.-M."/>
        </authorList>
    </citation>
    <scope>NUCLEOTIDE SEQUENCE</scope>
    <source>
        <strain evidence="9">NBD-18</strain>
    </source>
</reference>
<sequence length="277" mass="29310">MNTFPKITVIGGGNMANALITGWLKQNCPQQSLQVIEVSEELRKQWQGRGVRACSLPDASLAESDVWIYAVKPQQMREVVLSTKPYLGQNTLVISIAAGISIDSLSKWLGSDTEPYKHIVRCMPNTPALVAAGVTGMAASDEVSESEKQTATNLLSAVGEVVWVENDHAIDAVTALSGSGPAYVFLFIESLISGAMALGLTAEQSRTLALATLSGATLLATKSPEPPSVLRERVTSKGGTTAAALDVFTQQNLTHIIHQAMSAAAKRASELSTEFGV</sequence>
<dbReference type="NCBIfam" id="TIGR00112">
    <property type="entry name" value="proC"/>
    <property type="match status" value="1"/>
</dbReference>
<evidence type="ECO:0000256" key="5">
    <source>
        <dbReference type="NCBIfam" id="TIGR00112"/>
    </source>
</evidence>
<comment type="caution">
    <text evidence="9">The sequence shown here is derived from an EMBL/GenBank/DDBJ whole genome shotgun (WGS) entry which is preliminary data.</text>
</comment>
<dbReference type="EC" id="1.5.1.2" evidence="4 5"/>
<proteinExistence type="inferred from homology"/>
<keyword evidence="3 4" id="KW-0560">Oxidoreductase</keyword>
<dbReference type="GO" id="GO:0005737">
    <property type="term" value="C:cytoplasm"/>
    <property type="evidence" value="ECO:0007669"/>
    <property type="project" value="UniProtKB-SubCell"/>
</dbReference>
<evidence type="ECO:0000259" key="8">
    <source>
        <dbReference type="Pfam" id="PF14748"/>
    </source>
</evidence>
<dbReference type="Gene3D" id="3.40.50.720">
    <property type="entry name" value="NAD(P)-binding Rossmann-like Domain"/>
    <property type="match status" value="1"/>
</dbReference>
<keyword evidence="2 4" id="KW-0521">NADP</keyword>
<comment type="subcellular location">
    <subcellularLocation>
        <location evidence="4">Cytoplasm</location>
    </subcellularLocation>
</comment>
<evidence type="ECO:0000256" key="4">
    <source>
        <dbReference type="HAMAP-Rule" id="MF_01925"/>
    </source>
</evidence>
<dbReference type="Pfam" id="PF14748">
    <property type="entry name" value="P5CR_dimer"/>
    <property type="match status" value="1"/>
</dbReference>
<evidence type="ECO:0000256" key="6">
    <source>
        <dbReference type="PIRSR" id="PIRSR000193-1"/>
    </source>
</evidence>
<keyword evidence="4" id="KW-0963">Cytoplasm</keyword>
<dbReference type="InterPro" id="IPR029036">
    <property type="entry name" value="P5CR_dimer"/>
</dbReference>
<dbReference type="InterPro" id="IPR028939">
    <property type="entry name" value="P5C_Rdtase_cat_N"/>
</dbReference>
<comment type="catalytic activity">
    <reaction evidence="4">
        <text>L-proline + NAD(+) = (S)-1-pyrroline-5-carboxylate + NADH + 2 H(+)</text>
        <dbReference type="Rhea" id="RHEA:14105"/>
        <dbReference type="ChEBI" id="CHEBI:15378"/>
        <dbReference type="ChEBI" id="CHEBI:17388"/>
        <dbReference type="ChEBI" id="CHEBI:57540"/>
        <dbReference type="ChEBI" id="CHEBI:57945"/>
        <dbReference type="ChEBI" id="CHEBI:60039"/>
        <dbReference type="EC" id="1.5.1.2"/>
    </reaction>
</comment>
<dbReference type="PIRSF" id="PIRSF000193">
    <property type="entry name" value="Pyrrol-5-carb_rd"/>
    <property type="match status" value="1"/>
</dbReference>
<dbReference type="GO" id="GO:0004735">
    <property type="term" value="F:pyrroline-5-carboxylate reductase activity"/>
    <property type="evidence" value="ECO:0007669"/>
    <property type="project" value="UniProtKB-UniRule"/>
</dbReference>
<dbReference type="GO" id="GO:0055129">
    <property type="term" value="P:L-proline biosynthetic process"/>
    <property type="evidence" value="ECO:0007669"/>
    <property type="project" value="UniProtKB-UniRule"/>
</dbReference>
<name>A0A6B2QUY4_9BURK</name>
<dbReference type="Pfam" id="PF03807">
    <property type="entry name" value="F420_oxidored"/>
    <property type="match status" value="1"/>
</dbReference>
<comment type="similarity">
    <text evidence="1 4">Belongs to the pyrroline-5-carboxylate reductase family.</text>
</comment>
<comment type="pathway">
    <text evidence="4">Amino-acid biosynthesis; L-proline biosynthesis; L-proline from L-glutamate 5-semialdehyde: step 1/1.</text>
</comment>
<dbReference type="SUPFAM" id="SSF51735">
    <property type="entry name" value="NAD(P)-binding Rossmann-fold domains"/>
    <property type="match status" value="1"/>
</dbReference>
<keyword evidence="4" id="KW-0641">Proline biosynthesis</keyword>
<dbReference type="InterPro" id="IPR036291">
    <property type="entry name" value="NAD(P)-bd_dom_sf"/>
</dbReference>
<comment type="function">
    <text evidence="4">Catalyzes the reduction of 1-pyrroline-5-carboxylate (PCA) to L-proline.</text>
</comment>
<accession>A0A6B2QUY4</accession>
<dbReference type="AlphaFoldDB" id="A0A6B2QUY4"/>
<evidence type="ECO:0000313" key="9">
    <source>
        <dbReference type="EMBL" id="NDY81951.1"/>
    </source>
</evidence>